<dbReference type="Proteomes" id="UP000036681">
    <property type="component" value="Unplaced"/>
</dbReference>
<keyword evidence="1" id="KW-1185">Reference proteome</keyword>
<protein>
    <submittedName>
        <fullName evidence="2">SWIRM-assoc_1 domain-containing protein</fullName>
    </submittedName>
</protein>
<reference evidence="2" key="1">
    <citation type="submission" date="2017-02" db="UniProtKB">
        <authorList>
            <consortium name="WormBaseParasite"/>
        </authorList>
    </citation>
    <scope>IDENTIFICATION</scope>
</reference>
<dbReference type="WBParaSite" id="ALUE_0001284701-mRNA-1">
    <property type="protein sequence ID" value="ALUE_0001284701-mRNA-1"/>
    <property type="gene ID" value="ALUE_0001284701"/>
</dbReference>
<dbReference type="AlphaFoldDB" id="A0A0M3I6W3"/>
<proteinExistence type="predicted"/>
<sequence>MPTAVAAVSRMIEEAKMRVLEADAEIKLALSTRAEMQQLHLKLAAAEREFIDKYTDLGKVFRIGLCSPKERCRMNRSNSVAGSVTDAQKIFQNLFLFY</sequence>
<evidence type="ECO:0000313" key="2">
    <source>
        <dbReference type="WBParaSite" id="ALUE_0001284701-mRNA-1"/>
    </source>
</evidence>
<evidence type="ECO:0000313" key="1">
    <source>
        <dbReference type="Proteomes" id="UP000036681"/>
    </source>
</evidence>
<accession>A0A0M3I6W3</accession>
<name>A0A0M3I6W3_ASCLU</name>
<organism evidence="1 2">
    <name type="scientific">Ascaris lumbricoides</name>
    <name type="common">Giant roundworm</name>
    <dbReference type="NCBI Taxonomy" id="6252"/>
    <lineage>
        <taxon>Eukaryota</taxon>
        <taxon>Metazoa</taxon>
        <taxon>Ecdysozoa</taxon>
        <taxon>Nematoda</taxon>
        <taxon>Chromadorea</taxon>
        <taxon>Rhabditida</taxon>
        <taxon>Spirurina</taxon>
        <taxon>Ascaridomorpha</taxon>
        <taxon>Ascaridoidea</taxon>
        <taxon>Ascarididae</taxon>
        <taxon>Ascaris</taxon>
    </lineage>
</organism>